<dbReference type="EC" id="3.5.1.1" evidence="1"/>
<dbReference type="AlphaFoldDB" id="V6LVX1"/>
<name>V6LVX1_9EUKA</name>
<dbReference type="SFLD" id="SFLDS00057">
    <property type="entry name" value="Glutaminase/Asparaginase"/>
    <property type="match status" value="1"/>
</dbReference>
<dbReference type="PRINTS" id="PR00139">
    <property type="entry name" value="ASNGLNASE"/>
</dbReference>
<gene>
    <name evidence="7" type="ORF">SS50377_11026</name>
    <name evidence="8" type="ORF">SS50377_22859</name>
</gene>
<evidence type="ECO:0000256" key="4">
    <source>
        <dbReference type="PROSITE-ProRule" id="PRU10100"/>
    </source>
</evidence>
<dbReference type="OrthoDB" id="427002at2759"/>
<dbReference type="InterPro" id="IPR027473">
    <property type="entry name" value="L-asparaginase_C"/>
</dbReference>
<dbReference type="GO" id="GO:0009066">
    <property type="term" value="P:aspartate family amino acid metabolic process"/>
    <property type="evidence" value="ECO:0007669"/>
    <property type="project" value="UniProtKB-ARBA"/>
</dbReference>
<evidence type="ECO:0000256" key="1">
    <source>
        <dbReference type="ARBA" id="ARBA00012920"/>
    </source>
</evidence>
<reference evidence="7 8" key="1">
    <citation type="journal article" date="2014" name="PLoS Genet.">
        <title>The Genome of Spironucleus salmonicida Highlights a Fish Pathogen Adapted to Fluctuating Environments.</title>
        <authorList>
            <person name="Xu F."/>
            <person name="Jerlstrom-Hultqvist J."/>
            <person name="Einarsson E."/>
            <person name="Astvaldsson A."/>
            <person name="Svard S.G."/>
            <person name="Andersson J.O."/>
        </authorList>
    </citation>
    <scope>NUCLEOTIDE SEQUENCE</scope>
    <source>
        <strain evidence="8">ATCC 50377</strain>
    </source>
</reference>
<accession>V6LVX1</accession>
<feature type="active site" evidence="4">
    <location>
        <position position="179"/>
    </location>
</feature>
<dbReference type="InterPro" id="IPR027474">
    <property type="entry name" value="L-asparaginase_N"/>
</dbReference>
<feature type="domain" description="L-asparaginase N-terminal" evidence="5">
    <location>
        <begin position="93"/>
        <end position="281"/>
    </location>
</feature>
<evidence type="ECO:0000259" key="6">
    <source>
        <dbReference type="Pfam" id="PF17763"/>
    </source>
</evidence>
<sequence length="425" mass="47023">MSKNQQAHQNIIKPRLNQVQVNSIQQHTIIKDKLLKSPPSTLPNVEGIPLYGTKSLSDKIQQQFESPKQTCQNIHEKLLKPITKLPEKPSKAIAIIYTGGTIGMVKDAQGQLSPDPNYLLSVLQTNPIFIHKDMPSYMLYSLPPPIDSSIMTPEDWRKIALSVLEIYEIFKGFVIVHGTDTLAYTASALSFMFENLQKHVVLTASQLPLSSPYSDGYFNLAGSIICASQLQIPEVTVFINNKLMRGNRSQKFSSWSLDAFDSTQMQPLAEFGITLNYRRDLVRNFQEPDYGAGDFKVADICDSIGVIHLVPGLEPQVLENYQSCKGIILQVFGEGNGGSDQFCEKLGELHKAGCVIGLVSQAHTSEIKLGSYNASSQLKKAGAKSSQGMTSEAAYAKLSYLLGKNLTQRDVEDAFTMQNIRGERD</sequence>
<dbReference type="PIRSF" id="PIRSF500176">
    <property type="entry name" value="L_ASNase"/>
    <property type="match status" value="1"/>
</dbReference>
<feature type="active site" description="O-isoaspartyl threonine intermediate" evidence="2">
    <location>
        <position position="101"/>
    </location>
</feature>
<dbReference type="PROSITE" id="PS00917">
    <property type="entry name" value="ASN_GLN_ASE_2"/>
    <property type="match status" value="1"/>
</dbReference>
<dbReference type="Gene3D" id="3.40.50.40">
    <property type="match status" value="1"/>
</dbReference>
<dbReference type="EMBL" id="AUWU02000003">
    <property type="protein sequence ID" value="KAH0575232.1"/>
    <property type="molecule type" value="Genomic_DNA"/>
</dbReference>
<dbReference type="InterPro" id="IPR027475">
    <property type="entry name" value="Asparaginase/glutaminase_AS2"/>
</dbReference>
<feature type="domain" description="Asparaginase/glutaminase C-terminal" evidence="6">
    <location>
        <begin position="304"/>
        <end position="415"/>
    </location>
</feature>
<dbReference type="InterPro" id="IPR037152">
    <property type="entry name" value="L-asparaginase_N_sf"/>
</dbReference>
<evidence type="ECO:0000313" key="7">
    <source>
        <dbReference type="EMBL" id="EST48710.1"/>
    </source>
</evidence>
<organism evidence="7">
    <name type="scientific">Spironucleus salmonicida</name>
    <dbReference type="NCBI Taxonomy" id="348837"/>
    <lineage>
        <taxon>Eukaryota</taxon>
        <taxon>Metamonada</taxon>
        <taxon>Diplomonadida</taxon>
        <taxon>Hexamitidae</taxon>
        <taxon>Hexamitinae</taxon>
        <taxon>Spironucleus</taxon>
    </lineage>
</organism>
<keyword evidence="9" id="KW-1185">Reference proteome</keyword>
<dbReference type="GO" id="GO:0004067">
    <property type="term" value="F:asparaginase activity"/>
    <property type="evidence" value="ECO:0007669"/>
    <property type="project" value="UniProtKB-UniRule"/>
</dbReference>
<dbReference type="InterPro" id="IPR040919">
    <property type="entry name" value="Asparaginase_C"/>
</dbReference>
<dbReference type="PROSITE" id="PS51732">
    <property type="entry name" value="ASN_GLN_ASE_3"/>
    <property type="match status" value="1"/>
</dbReference>
<dbReference type="SMART" id="SM00870">
    <property type="entry name" value="Asparaginase"/>
    <property type="match status" value="1"/>
</dbReference>
<evidence type="ECO:0000256" key="2">
    <source>
        <dbReference type="PIRSR" id="PIRSR001220-1"/>
    </source>
</evidence>
<feature type="binding site" evidence="3">
    <location>
        <begin position="179"/>
        <end position="180"/>
    </location>
    <ligand>
        <name>substrate</name>
    </ligand>
</feature>
<evidence type="ECO:0000259" key="5">
    <source>
        <dbReference type="Pfam" id="PF00710"/>
    </source>
</evidence>
<proteinExistence type="predicted"/>
<dbReference type="InterPro" id="IPR036152">
    <property type="entry name" value="Asp/glu_Ase-like_sf"/>
</dbReference>
<reference evidence="8" key="2">
    <citation type="submission" date="2020-12" db="EMBL/GenBank/DDBJ databases">
        <title>New Spironucleus salmonicida genome in near-complete chromosomes.</title>
        <authorList>
            <person name="Xu F."/>
            <person name="Kurt Z."/>
            <person name="Jimenez-Gonzalez A."/>
            <person name="Astvaldsson A."/>
            <person name="Andersson J.O."/>
            <person name="Svard S.G."/>
        </authorList>
    </citation>
    <scope>NUCLEOTIDE SEQUENCE</scope>
    <source>
        <strain evidence="8">ATCC 50377</strain>
    </source>
</reference>
<dbReference type="Proteomes" id="UP000018208">
    <property type="component" value="Unassembled WGS sequence"/>
</dbReference>
<dbReference type="EMBL" id="KI545978">
    <property type="protein sequence ID" value="EST48710.1"/>
    <property type="molecule type" value="Genomic_DNA"/>
</dbReference>
<dbReference type="CDD" id="cd08963">
    <property type="entry name" value="L-asparaginase_I"/>
    <property type="match status" value="1"/>
</dbReference>
<protein>
    <recommendedName>
        <fullName evidence="1">asparaginase</fullName>
        <ecNumber evidence="1">3.5.1.1</ecNumber>
    </recommendedName>
</protein>
<dbReference type="PIRSF" id="PIRSF001220">
    <property type="entry name" value="L-ASNase_gatD"/>
    <property type="match status" value="1"/>
</dbReference>
<dbReference type="Pfam" id="PF17763">
    <property type="entry name" value="Asparaginase_C"/>
    <property type="match status" value="1"/>
</dbReference>
<feature type="binding site" evidence="3">
    <location>
        <position position="148"/>
    </location>
    <ligand>
        <name>substrate</name>
    </ligand>
</feature>
<dbReference type="InterPro" id="IPR006034">
    <property type="entry name" value="Asparaginase/glutaminase-like"/>
</dbReference>
<evidence type="ECO:0000313" key="9">
    <source>
        <dbReference type="Proteomes" id="UP000018208"/>
    </source>
</evidence>
<dbReference type="Pfam" id="PF00710">
    <property type="entry name" value="Asparaginase"/>
    <property type="match status" value="1"/>
</dbReference>
<dbReference type="PANTHER" id="PTHR11707">
    <property type="entry name" value="L-ASPARAGINASE"/>
    <property type="match status" value="1"/>
</dbReference>
<evidence type="ECO:0000313" key="8">
    <source>
        <dbReference type="EMBL" id="KAH0575232.1"/>
    </source>
</evidence>
<evidence type="ECO:0000256" key="3">
    <source>
        <dbReference type="PIRSR" id="PIRSR001220-2"/>
    </source>
</evidence>
<dbReference type="SUPFAM" id="SSF53774">
    <property type="entry name" value="Glutaminase/Asparaginase"/>
    <property type="match status" value="1"/>
</dbReference>
<dbReference type="InterPro" id="IPR041725">
    <property type="entry name" value="L-asparaginase_I"/>
</dbReference>
<dbReference type="VEuPathDB" id="GiardiaDB:SS50377_22859"/>
<dbReference type="Gene3D" id="3.40.50.1170">
    <property type="entry name" value="L-asparaginase, N-terminal domain"/>
    <property type="match status" value="1"/>
</dbReference>
<dbReference type="PANTHER" id="PTHR11707:SF28">
    <property type="entry name" value="60 KDA LYSOPHOSPHOLIPASE"/>
    <property type="match status" value="1"/>
</dbReference>